<dbReference type="EMBL" id="CAXITT010000741">
    <property type="protein sequence ID" value="CAL1545833.1"/>
    <property type="molecule type" value="Genomic_DNA"/>
</dbReference>
<evidence type="ECO:0000313" key="2">
    <source>
        <dbReference type="Proteomes" id="UP001497497"/>
    </source>
</evidence>
<proteinExistence type="predicted"/>
<dbReference type="Proteomes" id="UP001497497">
    <property type="component" value="Unassembled WGS sequence"/>
</dbReference>
<dbReference type="Gene3D" id="3.40.50.720">
    <property type="entry name" value="NAD(P)-binding Rossmann-like Domain"/>
    <property type="match status" value="1"/>
</dbReference>
<protein>
    <submittedName>
        <fullName evidence="1">Uncharacterized protein</fullName>
    </submittedName>
</protein>
<organism evidence="1 2">
    <name type="scientific">Lymnaea stagnalis</name>
    <name type="common">Great pond snail</name>
    <name type="synonym">Helix stagnalis</name>
    <dbReference type="NCBI Taxonomy" id="6523"/>
    <lineage>
        <taxon>Eukaryota</taxon>
        <taxon>Metazoa</taxon>
        <taxon>Spiralia</taxon>
        <taxon>Lophotrochozoa</taxon>
        <taxon>Mollusca</taxon>
        <taxon>Gastropoda</taxon>
        <taxon>Heterobranchia</taxon>
        <taxon>Euthyneura</taxon>
        <taxon>Panpulmonata</taxon>
        <taxon>Hygrophila</taxon>
        <taxon>Lymnaeoidea</taxon>
        <taxon>Lymnaeidae</taxon>
        <taxon>Lymnaea</taxon>
    </lineage>
</organism>
<dbReference type="PANTHER" id="PTHR43975">
    <property type="entry name" value="ZGC:101858"/>
    <property type="match status" value="1"/>
</dbReference>
<feature type="non-terminal residue" evidence="1">
    <location>
        <position position="1"/>
    </location>
</feature>
<keyword evidence="2" id="KW-1185">Reference proteome</keyword>
<dbReference type="InterPro" id="IPR036291">
    <property type="entry name" value="NAD(P)-bd_dom_sf"/>
</dbReference>
<evidence type="ECO:0000313" key="1">
    <source>
        <dbReference type="EMBL" id="CAL1545833.1"/>
    </source>
</evidence>
<dbReference type="InterPro" id="IPR002347">
    <property type="entry name" value="SDR_fam"/>
</dbReference>
<reference evidence="1 2" key="1">
    <citation type="submission" date="2024-04" db="EMBL/GenBank/DDBJ databases">
        <authorList>
            <consortium name="Genoscope - CEA"/>
            <person name="William W."/>
        </authorList>
    </citation>
    <scope>NUCLEOTIDE SEQUENCE [LARGE SCALE GENOMIC DNA]</scope>
</reference>
<dbReference type="SUPFAM" id="SSF51735">
    <property type="entry name" value="NAD(P)-binding Rossmann-fold domains"/>
    <property type="match status" value="1"/>
</dbReference>
<comment type="caution">
    <text evidence="1">The sequence shown here is derived from an EMBL/GenBank/DDBJ whole genome shotgun (WGS) entry which is preliminary data.</text>
</comment>
<accession>A0AAV2IFM2</accession>
<dbReference type="AlphaFoldDB" id="A0AAV2IFM2"/>
<dbReference type="Pfam" id="PF13561">
    <property type="entry name" value="adh_short_C2"/>
    <property type="match status" value="1"/>
</dbReference>
<sequence length="85" mass="9081">GVQVNAVNPTLVSTNIYRHYTDDPDANNALLEQFARLHPLHGRASTPEEQAEVIVYLSSKAANFVSGQCILVDGAITLQGAATCN</sequence>
<name>A0AAV2IFM2_LYMST</name>
<dbReference type="PANTHER" id="PTHR43975:SF2">
    <property type="entry name" value="EG:BACR7A4.14 PROTEIN-RELATED"/>
    <property type="match status" value="1"/>
</dbReference>
<gene>
    <name evidence="1" type="ORF">GSLYS_00019210001</name>
</gene>